<comment type="caution">
    <text evidence="1">The sequence shown here is derived from an EMBL/GenBank/DDBJ whole genome shotgun (WGS) entry which is preliminary data.</text>
</comment>
<gene>
    <name evidence="1" type="ORF">I4F81_005652</name>
</gene>
<accession>A0ACC3BYG1</accession>
<evidence type="ECO:0000313" key="1">
    <source>
        <dbReference type="EMBL" id="KAK1863089.1"/>
    </source>
</evidence>
<dbReference type="EMBL" id="CM020619">
    <property type="protein sequence ID" value="KAK1863089.1"/>
    <property type="molecule type" value="Genomic_DNA"/>
</dbReference>
<name>A0ACC3BYG1_PYRYE</name>
<protein>
    <submittedName>
        <fullName evidence="1">Uncharacterized protein</fullName>
    </submittedName>
</protein>
<organism evidence="1 2">
    <name type="scientific">Pyropia yezoensis</name>
    <name type="common">Susabi-nori</name>
    <name type="synonym">Porphyra yezoensis</name>
    <dbReference type="NCBI Taxonomy" id="2788"/>
    <lineage>
        <taxon>Eukaryota</taxon>
        <taxon>Rhodophyta</taxon>
        <taxon>Bangiophyceae</taxon>
        <taxon>Bangiales</taxon>
        <taxon>Bangiaceae</taxon>
        <taxon>Pyropia</taxon>
    </lineage>
</organism>
<sequence>MPVLASPTSPPPDDEEPDWSDFPLFAPPGATVPVVNDDGGGGGGNAPDALAALSHLIHDEESPAERSEDARVRGNTALSRATSTAAAKDAAGEAVDAALVARSVRSHLRAALGHYDVAVAAAHEGLRDAMAAAAAAAATRAEGSLSGAAAPVDATPPPSSRGGGGGGGDGGGGGSGSGGGDDGAAAEPPPASAAAAALADARGVAAAALANRALVHLRLGNNGRAAADAAAATRAVPGHARAHYRAASAAAALGRWVDAERHARAAVDALADQGQASTPAAAAASALLSRTTTAAATEAAAAAAAAANAAATANAAAALAAALSRRGVTLGAPLYAAQTAAAVQVPRVDGPAGAADGPLLWPLLVVYAVAGGGGHDNGGGGGDGGREVPRSDYLEAVSEDATVADILATVLPGGGNDSSAAALPWDTRRQYVTAASVDVLYRVGWTYTAGEGRAGGGGGGGVDNDDDDETEETRLGSDRGADVLGDWVQVPTGWTLRRLVGRPDYVVPLFPVLVVVPRGVRPR</sequence>
<reference evidence="1" key="1">
    <citation type="submission" date="2019-11" db="EMBL/GenBank/DDBJ databases">
        <title>Nori genome reveals adaptations in red seaweeds to the harsh intertidal environment.</title>
        <authorList>
            <person name="Wang D."/>
            <person name="Mao Y."/>
        </authorList>
    </citation>
    <scope>NUCLEOTIDE SEQUENCE</scope>
    <source>
        <tissue evidence="1">Gametophyte</tissue>
    </source>
</reference>
<dbReference type="Proteomes" id="UP000798662">
    <property type="component" value="Chromosome 2"/>
</dbReference>
<evidence type="ECO:0000313" key="2">
    <source>
        <dbReference type="Proteomes" id="UP000798662"/>
    </source>
</evidence>
<keyword evidence="2" id="KW-1185">Reference proteome</keyword>
<proteinExistence type="predicted"/>